<dbReference type="EMBL" id="KY523104">
    <property type="protein sequence ID" value="QKU34776.1"/>
    <property type="molecule type" value="Genomic_DNA"/>
</dbReference>
<comment type="similarity">
    <text evidence="2">Belongs to the GMC oxidoreductase family.</text>
</comment>
<dbReference type="Pfam" id="PF05199">
    <property type="entry name" value="GMC_oxred_C"/>
    <property type="match status" value="1"/>
</dbReference>
<sequence length="695" mass="78715">METICPCTECCYDYIVVGAGCGGSVVAARLAEDPNVRVLLLEGGHNNISMPENYEINEYQKKLMSVPSLMFALFPRYHINPTLIGCGSKKEGVAESLIEASPTHLEFTTVKEYKRYYTYPRGNGAGGSTNHHNLIDGRGSHLPYERIAKEMNDPRWSYQNILKYYKKMETYHVNDADLQYHGDNGWLHIKHTGLENELTQNLVSTMTDDLGVPFVGDLNIPGQYSGVGYNDTQVNPRGRRSNAFLDLLYPMIQKQEGKQNKNLFVKFNSLVSKVLIDSNNNELRAYGVEVYQNPHLYKVDTTGNKVINVDGKCKALLPNRNKFDIVKYYATKEVILCGGSFNTPQILMLSGLGPKENLSKFGIEVKKDMPGVGQNLMDHHEFTISYQIDPKKFMWRWQATYLSQDINKTNDQEIIASVLKYRDPTSYNDNDVHLIMDWHSGLDEINMEEPDLHFQVVNHLFFDFNLNFITVEGDNLNAKETKNDSTSPNPLAPTNSLGVPKVKEILFASQFNIKHPKVFLSFLIENLRINSWTGSVTLRSADPRDPPIIELGLWKDNVTLERLARAVLITRRIMQSPKMMQFCSDPNDYSKFELLPGTQADTIEKIMEYLRTWSCIGHHVAGTAKMGRSDDPMAVVDSSLRVRGVNGLRIVDASVYPPPNLHAYNPTRGIYMIAEMASDMIKEEYSQSTDNVSVQ</sequence>
<reference evidence="7" key="2">
    <citation type="journal article" date="2018" name="Nat. Commun.">
        <title>Tailed giant Tupanvirus possesses the most complete translational apparatus of the known virosphere.</title>
        <authorList>
            <person name="Abrahao J."/>
            <person name="Silva L."/>
            <person name="Silva L.S."/>
            <person name="Khalil J.Y.B."/>
            <person name="Rodrigues R."/>
            <person name="Arantes T."/>
            <person name="Assis F."/>
            <person name="Boratto P."/>
            <person name="Andrade M."/>
            <person name="Kroon E.G."/>
            <person name="Ribeiro B."/>
            <person name="Bergier I."/>
            <person name="Seligmann H."/>
            <person name="Ghigo E."/>
            <person name="Colson P."/>
            <person name="Levasseur A."/>
            <person name="Kroemer G."/>
            <person name="Raoult D."/>
            <person name="La Scola B."/>
        </authorList>
    </citation>
    <scope>NUCLEOTIDE SEQUENCE [LARGE SCALE GENOMIC DNA]</scope>
    <source>
        <strain evidence="7">Soda lake</strain>
    </source>
</reference>
<dbReference type="RefSeq" id="YP_010781422.1">
    <property type="nucleotide sequence ID" value="NC_075039.1"/>
</dbReference>
<reference evidence="7" key="1">
    <citation type="submission" date="2017-01" db="EMBL/GenBank/DDBJ databases">
        <authorList>
            <person name="Assis F.L."/>
            <person name="Abrahao J.S."/>
            <person name="Silva L."/>
            <person name="Khalil J.B."/>
            <person name="Rodrigues R."/>
            <person name="Silva L.S."/>
            <person name="Arantes T."/>
            <person name="Boratto P."/>
            <person name="Andrade M."/>
            <person name="Kroon E.G."/>
            <person name="Ribeiro B."/>
            <person name="Bergier I."/>
            <person name="Seligmann H."/>
            <person name="Ghigo E."/>
            <person name="Colson P."/>
            <person name="Levasseur A."/>
            <person name="Raoult D."/>
            <person name="Scola B.L."/>
        </authorList>
    </citation>
    <scope>NUCLEOTIDE SEQUENCE</scope>
    <source>
        <strain evidence="7">Soda lake</strain>
    </source>
</reference>
<evidence type="ECO:0000256" key="2">
    <source>
        <dbReference type="ARBA" id="ARBA00010790"/>
    </source>
</evidence>
<evidence type="ECO:0000256" key="3">
    <source>
        <dbReference type="ARBA" id="ARBA00022630"/>
    </source>
</evidence>
<dbReference type="Gene3D" id="3.30.560.10">
    <property type="entry name" value="Glucose Oxidase, domain 3"/>
    <property type="match status" value="2"/>
</dbReference>
<dbReference type="Pfam" id="PF00732">
    <property type="entry name" value="GMC_oxred_N"/>
    <property type="match status" value="1"/>
</dbReference>
<dbReference type="PANTHER" id="PTHR11552">
    <property type="entry name" value="GLUCOSE-METHANOL-CHOLINE GMC OXIDOREDUCTASE"/>
    <property type="match status" value="1"/>
</dbReference>
<dbReference type="GeneID" id="80518186"/>
<dbReference type="InterPro" id="IPR012132">
    <property type="entry name" value="GMC_OxRdtase"/>
</dbReference>
<dbReference type="PROSITE" id="PS00624">
    <property type="entry name" value="GMC_OXRED_2"/>
    <property type="match status" value="1"/>
</dbReference>
<dbReference type="Gene3D" id="3.50.50.60">
    <property type="entry name" value="FAD/NAD(P)-binding domain"/>
    <property type="match status" value="2"/>
</dbReference>
<dbReference type="PIRSF" id="PIRSF000137">
    <property type="entry name" value="Alcohol_oxidase"/>
    <property type="match status" value="1"/>
</dbReference>
<dbReference type="InterPro" id="IPR007867">
    <property type="entry name" value="GMC_OxRtase_C"/>
</dbReference>
<evidence type="ECO:0000256" key="5">
    <source>
        <dbReference type="ARBA" id="ARBA00023002"/>
    </source>
</evidence>
<organism evidence="7">
    <name type="scientific">Tupanvirus soda lake</name>
    <dbReference type="NCBI Taxonomy" id="2126985"/>
    <lineage>
        <taxon>Viruses</taxon>
        <taxon>Varidnaviria</taxon>
        <taxon>Bamfordvirae</taxon>
        <taxon>Nucleocytoviricota</taxon>
        <taxon>Megaviricetes</taxon>
        <taxon>Imitervirales</taxon>
        <taxon>Mimiviridae</taxon>
        <taxon>Megamimivirinae</taxon>
        <taxon>Tupanvirus</taxon>
        <taxon>Tupanvirus salinum</taxon>
    </lineage>
</organism>
<dbReference type="KEGG" id="vg:80518186"/>
<dbReference type="GO" id="GO:0050660">
    <property type="term" value="F:flavin adenine dinucleotide binding"/>
    <property type="evidence" value="ECO:0007669"/>
    <property type="project" value="InterPro"/>
</dbReference>
<evidence type="ECO:0000313" key="7">
    <source>
        <dbReference type="EMBL" id="QKU34776.1"/>
    </source>
</evidence>
<dbReference type="InterPro" id="IPR027424">
    <property type="entry name" value="Glucose_Oxidase_domain_2"/>
</dbReference>
<evidence type="ECO:0000256" key="1">
    <source>
        <dbReference type="ARBA" id="ARBA00001974"/>
    </source>
</evidence>
<dbReference type="SUPFAM" id="SSF54373">
    <property type="entry name" value="FAD-linked reductases, C-terminal domain"/>
    <property type="match status" value="1"/>
</dbReference>
<accession>A0A6N1NST8</accession>
<dbReference type="InterPro" id="IPR000172">
    <property type="entry name" value="GMC_OxRdtase_N"/>
</dbReference>
<keyword evidence="5" id="KW-0560">Oxidoreductase</keyword>
<dbReference type="PANTHER" id="PTHR11552:SF147">
    <property type="entry name" value="CHOLINE DEHYDROGENASE, MITOCHONDRIAL"/>
    <property type="match status" value="1"/>
</dbReference>
<dbReference type="GO" id="GO:0016614">
    <property type="term" value="F:oxidoreductase activity, acting on CH-OH group of donors"/>
    <property type="evidence" value="ECO:0007669"/>
    <property type="project" value="InterPro"/>
</dbReference>
<protein>
    <submittedName>
        <fullName evidence="7">Glucose-methanol-choline oxidoreductase</fullName>
    </submittedName>
</protein>
<dbReference type="Gene3D" id="4.10.450.10">
    <property type="entry name" value="Glucose Oxidase, domain 2"/>
    <property type="match status" value="1"/>
</dbReference>
<dbReference type="InterPro" id="IPR036188">
    <property type="entry name" value="FAD/NAD-bd_sf"/>
</dbReference>
<comment type="cofactor">
    <cofactor evidence="1">
        <name>FAD</name>
        <dbReference type="ChEBI" id="CHEBI:57692"/>
    </cofactor>
</comment>
<name>A0A6N1NST8_9VIRU</name>
<proteinExistence type="inferred from homology"/>
<dbReference type="SUPFAM" id="SSF51905">
    <property type="entry name" value="FAD/NAD(P)-binding domain"/>
    <property type="match status" value="1"/>
</dbReference>
<keyword evidence="3" id="KW-0285">Flavoprotein</keyword>
<evidence type="ECO:0000256" key="4">
    <source>
        <dbReference type="ARBA" id="ARBA00022827"/>
    </source>
</evidence>
<keyword evidence="4" id="KW-0274">FAD</keyword>
<evidence type="ECO:0000259" key="6">
    <source>
        <dbReference type="PROSITE" id="PS00624"/>
    </source>
</evidence>
<feature type="domain" description="Glucose-methanol-choline oxidoreductase N-terminal" evidence="6">
    <location>
        <begin position="339"/>
        <end position="353"/>
    </location>
</feature>